<keyword evidence="2" id="KW-0472">Membrane</keyword>
<feature type="transmembrane region" description="Helical" evidence="2">
    <location>
        <begin position="141"/>
        <end position="160"/>
    </location>
</feature>
<proteinExistence type="predicted"/>
<evidence type="ECO:0000313" key="4">
    <source>
        <dbReference type="Proteomes" id="UP001177023"/>
    </source>
</evidence>
<feature type="compositionally biased region" description="Basic and acidic residues" evidence="1">
    <location>
        <begin position="287"/>
        <end position="304"/>
    </location>
</feature>
<feature type="transmembrane region" description="Helical" evidence="2">
    <location>
        <begin position="166"/>
        <end position="192"/>
    </location>
</feature>
<dbReference type="Proteomes" id="UP001177023">
    <property type="component" value="Unassembled WGS sequence"/>
</dbReference>
<feature type="transmembrane region" description="Helical" evidence="2">
    <location>
        <begin position="551"/>
        <end position="573"/>
    </location>
</feature>
<keyword evidence="2" id="KW-1133">Transmembrane helix</keyword>
<feature type="non-terminal residue" evidence="3">
    <location>
        <position position="1"/>
    </location>
</feature>
<sequence length="646" mass="70241">MHVNEDAEILARLGILHSTEESPKREQKPANAKFVEVDIHGVEHEEDSDMEIFDRNTLLSHPAGRERISTHQRRYADTPVCRFLLLVSSFFAAGLALHSTPNIFQLSMSNAGHALPIIQMFGLVVGALLARTYVPRFNSMWLLFVCISVLAALSIILLSPQDATSLRVIVLVQGICVATIKYAGLSTWFMWWRASHRKFFWILFAFCLGAAIPSLLRSPMIQDMSDSATTDSQAIVSAHQMHRRELLGFDKGKLPDFATPAPGPPVASNMTDGTPKPGRPDGATGAEHVDTKAAENEKKREEVQVKQTPNTTTSSTTVTTTTTTASTTTARATVRSDGQTSTAPSSIKKASQMVNQEINEIGSKIGRIDDAIGNKLGDMKSAMYRVADLSVEWAVVTVLMMVVVLFILSFFACCLSWSPIADSRVAKLSDHTSPGLSAGCRLRITISHALVSLISFALMEAAMAEGESYNILVSIMMALIMLLASVIGGACCTSSAAWLFVLSTLIGSTILSLANSSYLGFLLATTSAPMISCSLVMRIEKEVGARPSQNIDMYLLCNFGTRMVFTAACYLFGRFSTGSLLGFTFLASLALVPMVYLSGTSLKRAARLKEIYEFTNEYGGEPHDVTRVGNYTMLEVPSSDTDEDEL</sequence>
<keyword evidence="2" id="KW-0812">Transmembrane</keyword>
<evidence type="ECO:0000256" key="1">
    <source>
        <dbReference type="SAM" id="MobiDB-lite"/>
    </source>
</evidence>
<feature type="transmembrane region" description="Helical" evidence="2">
    <location>
        <begin position="199"/>
        <end position="216"/>
    </location>
</feature>
<feature type="transmembrane region" description="Helical" evidence="2">
    <location>
        <begin position="469"/>
        <end position="489"/>
    </location>
</feature>
<dbReference type="InterPro" id="IPR036259">
    <property type="entry name" value="MFS_trans_sf"/>
</dbReference>
<evidence type="ECO:0000313" key="3">
    <source>
        <dbReference type="EMBL" id="CAJ0579617.1"/>
    </source>
</evidence>
<keyword evidence="4" id="KW-1185">Reference proteome</keyword>
<feature type="transmembrane region" description="Helical" evidence="2">
    <location>
        <begin position="393"/>
        <end position="421"/>
    </location>
</feature>
<evidence type="ECO:0000256" key="2">
    <source>
        <dbReference type="SAM" id="Phobius"/>
    </source>
</evidence>
<feature type="transmembrane region" description="Helical" evidence="2">
    <location>
        <begin position="496"/>
        <end position="514"/>
    </location>
</feature>
<gene>
    <name evidence="3" type="ORF">MSPICULIGERA_LOCUS17829</name>
</gene>
<feature type="transmembrane region" description="Helical" evidence="2">
    <location>
        <begin position="80"/>
        <end position="97"/>
    </location>
</feature>
<comment type="caution">
    <text evidence="3">The sequence shown here is derived from an EMBL/GenBank/DDBJ whole genome shotgun (WGS) entry which is preliminary data.</text>
</comment>
<organism evidence="3 4">
    <name type="scientific">Mesorhabditis spiculigera</name>
    <dbReference type="NCBI Taxonomy" id="96644"/>
    <lineage>
        <taxon>Eukaryota</taxon>
        <taxon>Metazoa</taxon>
        <taxon>Ecdysozoa</taxon>
        <taxon>Nematoda</taxon>
        <taxon>Chromadorea</taxon>
        <taxon>Rhabditida</taxon>
        <taxon>Rhabditina</taxon>
        <taxon>Rhabditomorpha</taxon>
        <taxon>Rhabditoidea</taxon>
        <taxon>Rhabditidae</taxon>
        <taxon>Mesorhabditinae</taxon>
        <taxon>Mesorhabditis</taxon>
    </lineage>
</organism>
<dbReference type="EMBL" id="CATQJA010002657">
    <property type="protein sequence ID" value="CAJ0579617.1"/>
    <property type="molecule type" value="Genomic_DNA"/>
</dbReference>
<dbReference type="AlphaFoldDB" id="A0AA36G567"/>
<feature type="compositionally biased region" description="Polar residues" evidence="1">
    <location>
        <begin position="337"/>
        <end position="346"/>
    </location>
</feature>
<name>A0AA36G567_9BILA</name>
<feature type="compositionally biased region" description="Low complexity" evidence="1">
    <location>
        <begin position="311"/>
        <end position="336"/>
    </location>
</feature>
<dbReference type="SUPFAM" id="SSF103473">
    <property type="entry name" value="MFS general substrate transporter"/>
    <property type="match status" value="1"/>
</dbReference>
<feature type="region of interest" description="Disordered" evidence="1">
    <location>
        <begin position="251"/>
        <end position="346"/>
    </location>
</feature>
<protein>
    <submittedName>
        <fullName evidence="3">Uncharacterized protein</fullName>
    </submittedName>
</protein>
<feature type="transmembrane region" description="Helical" evidence="2">
    <location>
        <begin position="579"/>
        <end position="599"/>
    </location>
</feature>
<reference evidence="3" key="1">
    <citation type="submission" date="2023-06" db="EMBL/GenBank/DDBJ databases">
        <authorList>
            <person name="Delattre M."/>
        </authorList>
    </citation>
    <scope>NUCLEOTIDE SEQUENCE</scope>
    <source>
        <strain evidence="3">AF72</strain>
    </source>
</reference>
<accession>A0AA36G567</accession>
<feature type="transmembrane region" description="Helical" evidence="2">
    <location>
        <begin position="117"/>
        <end position="134"/>
    </location>
</feature>